<evidence type="ECO:0000313" key="8">
    <source>
        <dbReference type="EMBL" id="KAJ3131515.1"/>
    </source>
</evidence>
<dbReference type="PROSITE" id="PS51764">
    <property type="entry name" value="GH26"/>
    <property type="match status" value="1"/>
</dbReference>
<comment type="similarity">
    <text evidence="1 4">Belongs to the glycosyl hydrolase 26 family.</text>
</comment>
<evidence type="ECO:0000256" key="4">
    <source>
        <dbReference type="PROSITE-ProRule" id="PRU01100"/>
    </source>
</evidence>
<dbReference type="InterPro" id="IPR017853">
    <property type="entry name" value="GH"/>
</dbReference>
<sequence>MYRAEIASLLLLLFGLKATVALGLYEPADGKVIWGAWVDSSVAGTPNSLLTAGGDSPTLFDKRLGQNAGVFQLSQNLPLAISVYDGSKLTANLSLVEATKTDAILFLTVYPVSFTNYTDEDISTLAYQLSNITDPTLSSRRVLLRFAPEMNGNWFAYGMQPVQFIAEWKRIVTAVRAITNRVAFVWSPNSANEYPFAATIPTNKTEATALDTNNNGVLDNGDDPFTPYWPGSEWVDWVGISLYWKGNPSSGTPPHDNSASPSDYWTQMVQGGPDGSNASFPFYTMFAAKYDLPLVMSEGGAAFALFQAPSSATLPVGAGQTTILQTFWRSYLNATFFSTFPKAKMFMNFEFVKYDEDSVTGEDNGVTRDYRITWNSDSLAAFQSDIAALSSTLQWAVTFVAGVDPLTIGGGQTPQSGASSSSSSGSGSSTAKSGSVRKS</sequence>
<protein>
    <recommendedName>
        <fullName evidence="7">GH26 domain-containing protein</fullName>
    </recommendedName>
</protein>
<gene>
    <name evidence="8" type="ORF">HK100_006287</name>
</gene>
<feature type="region of interest" description="Disordered" evidence="5">
    <location>
        <begin position="410"/>
        <end position="439"/>
    </location>
</feature>
<comment type="caution">
    <text evidence="8">The sequence shown here is derived from an EMBL/GenBank/DDBJ whole genome shotgun (WGS) entry which is preliminary data.</text>
</comment>
<reference evidence="8" key="1">
    <citation type="submission" date="2020-05" db="EMBL/GenBank/DDBJ databases">
        <title>Phylogenomic resolution of chytrid fungi.</title>
        <authorList>
            <person name="Stajich J.E."/>
            <person name="Amses K."/>
            <person name="Simmons R."/>
            <person name="Seto K."/>
            <person name="Myers J."/>
            <person name="Bonds A."/>
            <person name="Quandt C.A."/>
            <person name="Barry K."/>
            <person name="Liu P."/>
            <person name="Grigoriev I."/>
            <person name="Longcore J.E."/>
            <person name="James T.Y."/>
        </authorList>
    </citation>
    <scope>NUCLEOTIDE SEQUENCE</scope>
    <source>
        <strain evidence="8">JEL0513</strain>
    </source>
</reference>
<keyword evidence="9" id="KW-1185">Reference proteome</keyword>
<evidence type="ECO:0000256" key="6">
    <source>
        <dbReference type="SAM" id="SignalP"/>
    </source>
</evidence>
<dbReference type="GO" id="GO:0006080">
    <property type="term" value="P:substituted mannan metabolic process"/>
    <property type="evidence" value="ECO:0007669"/>
    <property type="project" value="InterPro"/>
</dbReference>
<dbReference type="GO" id="GO:0016985">
    <property type="term" value="F:mannan endo-1,4-beta-mannosidase activity"/>
    <property type="evidence" value="ECO:0007669"/>
    <property type="project" value="InterPro"/>
</dbReference>
<feature type="compositionally biased region" description="Low complexity" evidence="5">
    <location>
        <begin position="413"/>
        <end position="439"/>
    </location>
</feature>
<dbReference type="Gene3D" id="3.20.20.80">
    <property type="entry name" value="Glycosidases"/>
    <property type="match status" value="1"/>
</dbReference>
<dbReference type="AlphaFoldDB" id="A0AAD5T5G0"/>
<evidence type="ECO:0000256" key="1">
    <source>
        <dbReference type="ARBA" id="ARBA00007754"/>
    </source>
</evidence>
<evidence type="ECO:0000256" key="5">
    <source>
        <dbReference type="SAM" id="MobiDB-lite"/>
    </source>
</evidence>
<feature type="active site" description="Nucleophile" evidence="4">
    <location>
        <position position="298"/>
    </location>
</feature>
<evidence type="ECO:0000256" key="3">
    <source>
        <dbReference type="ARBA" id="ARBA00023295"/>
    </source>
</evidence>
<dbReference type="SUPFAM" id="SSF51445">
    <property type="entry name" value="(Trans)glycosidases"/>
    <property type="match status" value="1"/>
</dbReference>
<dbReference type="PANTHER" id="PTHR40079">
    <property type="entry name" value="MANNAN ENDO-1,4-BETA-MANNOSIDASE E-RELATED"/>
    <property type="match status" value="1"/>
</dbReference>
<feature type="chain" id="PRO_5041906886" description="GH26 domain-containing protein" evidence="6">
    <location>
        <begin position="24"/>
        <end position="439"/>
    </location>
</feature>
<dbReference type="InterPro" id="IPR022790">
    <property type="entry name" value="GH26_dom"/>
</dbReference>
<name>A0AAD5T5G0_9FUNG</name>
<organism evidence="8 9">
    <name type="scientific">Physocladia obscura</name>
    <dbReference type="NCBI Taxonomy" id="109957"/>
    <lineage>
        <taxon>Eukaryota</taxon>
        <taxon>Fungi</taxon>
        <taxon>Fungi incertae sedis</taxon>
        <taxon>Chytridiomycota</taxon>
        <taxon>Chytridiomycota incertae sedis</taxon>
        <taxon>Chytridiomycetes</taxon>
        <taxon>Chytridiales</taxon>
        <taxon>Chytriomycetaceae</taxon>
        <taxon>Physocladia</taxon>
    </lineage>
</organism>
<dbReference type="Pfam" id="PF02156">
    <property type="entry name" value="Glyco_hydro_26"/>
    <property type="match status" value="1"/>
</dbReference>
<feature type="signal peptide" evidence="6">
    <location>
        <begin position="1"/>
        <end position="23"/>
    </location>
</feature>
<keyword evidence="3 4" id="KW-0326">Glycosidase</keyword>
<dbReference type="Proteomes" id="UP001211907">
    <property type="component" value="Unassembled WGS sequence"/>
</dbReference>
<feature type="active site" description="Proton donor" evidence="4">
    <location>
        <position position="149"/>
    </location>
</feature>
<proteinExistence type="inferred from homology"/>
<dbReference type="InterPro" id="IPR000805">
    <property type="entry name" value="Glyco_hydro_26"/>
</dbReference>
<keyword evidence="6" id="KW-0732">Signal</keyword>
<accession>A0AAD5T5G0</accession>
<evidence type="ECO:0000256" key="2">
    <source>
        <dbReference type="ARBA" id="ARBA00022801"/>
    </source>
</evidence>
<dbReference type="EMBL" id="JADGJH010000292">
    <property type="protein sequence ID" value="KAJ3131515.1"/>
    <property type="molecule type" value="Genomic_DNA"/>
</dbReference>
<feature type="domain" description="GH26" evidence="7">
    <location>
        <begin position="4"/>
        <end position="369"/>
    </location>
</feature>
<feature type="non-terminal residue" evidence="8">
    <location>
        <position position="1"/>
    </location>
</feature>
<keyword evidence="2 4" id="KW-0378">Hydrolase</keyword>
<dbReference type="PANTHER" id="PTHR40079:SF4">
    <property type="entry name" value="GH26 DOMAIN-CONTAINING PROTEIN-RELATED"/>
    <property type="match status" value="1"/>
</dbReference>
<evidence type="ECO:0000259" key="7">
    <source>
        <dbReference type="PROSITE" id="PS51764"/>
    </source>
</evidence>
<evidence type="ECO:0000313" key="9">
    <source>
        <dbReference type="Proteomes" id="UP001211907"/>
    </source>
</evidence>